<comment type="caution">
    <text evidence="2">The sequence shown here is derived from an EMBL/GenBank/DDBJ whole genome shotgun (WGS) entry which is preliminary data.</text>
</comment>
<keyword evidence="3" id="KW-1185">Reference proteome</keyword>
<feature type="compositionally biased region" description="Basic and acidic residues" evidence="1">
    <location>
        <begin position="344"/>
        <end position="367"/>
    </location>
</feature>
<gene>
    <name evidence="2" type="ORF">CBR_g26232</name>
</gene>
<reference evidence="2 3" key="1">
    <citation type="journal article" date="2018" name="Cell">
        <title>The Chara Genome: Secondary Complexity and Implications for Plant Terrestrialization.</title>
        <authorList>
            <person name="Nishiyama T."/>
            <person name="Sakayama H."/>
            <person name="Vries J.D."/>
            <person name="Buschmann H."/>
            <person name="Saint-Marcoux D."/>
            <person name="Ullrich K.K."/>
            <person name="Haas F.B."/>
            <person name="Vanderstraeten L."/>
            <person name="Becker D."/>
            <person name="Lang D."/>
            <person name="Vosolsobe S."/>
            <person name="Rombauts S."/>
            <person name="Wilhelmsson P.K.I."/>
            <person name="Janitza P."/>
            <person name="Kern R."/>
            <person name="Heyl A."/>
            <person name="Rumpler F."/>
            <person name="Villalobos L.I.A.C."/>
            <person name="Clay J.M."/>
            <person name="Skokan R."/>
            <person name="Toyoda A."/>
            <person name="Suzuki Y."/>
            <person name="Kagoshima H."/>
            <person name="Schijlen E."/>
            <person name="Tajeshwar N."/>
            <person name="Catarino B."/>
            <person name="Hetherington A.J."/>
            <person name="Saltykova A."/>
            <person name="Bonnot C."/>
            <person name="Breuninger H."/>
            <person name="Symeonidi A."/>
            <person name="Radhakrishnan G.V."/>
            <person name="Van Nieuwerburgh F."/>
            <person name="Deforce D."/>
            <person name="Chang C."/>
            <person name="Karol K.G."/>
            <person name="Hedrich R."/>
            <person name="Ulvskov P."/>
            <person name="Glockner G."/>
            <person name="Delwiche C.F."/>
            <person name="Petrasek J."/>
            <person name="Van de Peer Y."/>
            <person name="Friml J."/>
            <person name="Beilby M."/>
            <person name="Dolan L."/>
            <person name="Kohara Y."/>
            <person name="Sugano S."/>
            <person name="Fujiyama A."/>
            <person name="Delaux P.-M."/>
            <person name="Quint M."/>
            <person name="TheiBen G."/>
            <person name="Hagemann M."/>
            <person name="Harholt J."/>
            <person name="Dunand C."/>
            <person name="Zachgo S."/>
            <person name="Langdale J."/>
            <person name="Maumus F."/>
            <person name="Straeten D.V.D."/>
            <person name="Gould S.B."/>
            <person name="Rensing S.A."/>
        </authorList>
    </citation>
    <scope>NUCLEOTIDE SEQUENCE [LARGE SCALE GENOMIC DNA]</scope>
    <source>
        <strain evidence="2 3">S276</strain>
    </source>
</reference>
<feature type="compositionally biased region" description="Low complexity" evidence="1">
    <location>
        <begin position="416"/>
        <end position="426"/>
    </location>
</feature>
<protein>
    <submittedName>
        <fullName evidence="2">Uncharacterized protein</fullName>
    </submittedName>
</protein>
<evidence type="ECO:0000256" key="1">
    <source>
        <dbReference type="SAM" id="MobiDB-lite"/>
    </source>
</evidence>
<feature type="region of interest" description="Disordered" evidence="1">
    <location>
        <begin position="276"/>
        <end position="447"/>
    </location>
</feature>
<sequence>MSFLTERALGDHMLARRGGISAIRQVCHPRLSPDLLRLAQFFSTTGVYVAAEFRFTGHRQAIVLAEASTVRQLSAPGVSHVSTVVISNGDISTINPLRHTVIWTSLREWGQQLATEWNQWLTSRGDNLVPTDDIDVRGLRSSRHESAVVLPELLTWTRDIEHRAWVEYVELLIIQAWTTEVKGDLLGFLSGSVRPGHRQLIVQELTIPLAQLVDDLRLDIVSRCDESLVPHILSRTLTPYLQWSACLEEQGGDSNPPSQREYLDPRRIIDLSFFQPQTASEEEGLTQEEDEEENEENNDEENDEEEEEETPEEGSYSEHSEGEQSEEEENEEQEESEWESLGEEVGRTKAQEEDLEVAARRREEIEAGKQPLDYASTADLPISNDPTKDPEPPKPEDGDLATETSSAPARRRRSRSPSPSTSAHPSVRARTNAGHRASSPVLIPSSL</sequence>
<dbReference type="Gramene" id="GBG78199">
    <property type="protein sequence ID" value="GBG78199"/>
    <property type="gene ID" value="CBR_g26232"/>
</dbReference>
<feature type="compositionally biased region" description="Acidic residues" evidence="1">
    <location>
        <begin position="280"/>
        <end position="312"/>
    </location>
</feature>
<evidence type="ECO:0000313" key="3">
    <source>
        <dbReference type="Proteomes" id="UP000265515"/>
    </source>
</evidence>
<feature type="compositionally biased region" description="Basic and acidic residues" evidence="1">
    <location>
        <begin position="386"/>
        <end position="397"/>
    </location>
</feature>
<name>A0A388L7B4_CHABU</name>
<organism evidence="2 3">
    <name type="scientific">Chara braunii</name>
    <name type="common">Braun's stonewort</name>
    <dbReference type="NCBI Taxonomy" id="69332"/>
    <lineage>
        <taxon>Eukaryota</taxon>
        <taxon>Viridiplantae</taxon>
        <taxon>Streptophyta</taxon>
        <taxon>Charophyceae</taxon>
        <taxon>Charales</taxon>
        <taxon>Characeae</taxon>
        <taxon>Chara</taxon>
    </lineage>
</organism>
<accession>A0A388L7B4</accession>
<dbReference type="Proteomes" id="UP000265515">
    <property type="component" value="Unassembled WGS sequence"/>
</dbReference>
<dbReference type="AlphaFoldDB" id="A0A388L7B4"/>
<evidence type="ECO:0000313" key="2">
    <source>
        <dbReference type="EMBL" id="GBG78199.1"/>
    </source>
</evidence>
<dbReference type="EMBL" id="BFEA01000288">
    <property type="protein sequence ID" value="GBG78199.1"/>
    <property type="molecule type" value="Genomic_DNA"/>
</dbReference>
<feature type="compositionally biased region" description="Acidic residues" evidence="1">
    <location>
        <begin position="323"/>
        <end position="342"/>
    </location>
</feature>
<proteinExistence type="predicted"/>